<comment type="subcellular location">
    <subcellularLocation>
        <location evidence="1">Cell membrane</location>
        <topology evidence="1">Multi-pass membrane protein</topology>
    </subcellularLocation>
</comment>
<dbReference type="AlphaFoldDB" id="A0A0D1KWL5"/>
<dbReference type="GO" id="GO:0005886">
    <property type="term" value="C:plasma membrane"/>
    <property type="evidence" value="ECO:0007669"/>
    <property type="project" value="UniProtKB-SubCell"/>
</dbReference>
<protein>
    <submittedName>
        <fullName evidence="7 8">Stage V sporulation protein</fullName>
    </submittedName>
</protein>
<accession>A0A0D1KWL5</accession>
<evidence type="ECO:0000313" key="8">
    <source>
        <dbReference type="EMBL" id="WEY86427.1"/>
    </source>
</evidence>
<feature type="transmembrane region" description="Helical" evidence="6">
    <location>
        <begin position="250"/>
        <end position="272"/>
    </location>
</feature>
<evidence type="ECO:0000256" key="4">
    <source>
        <dbReference type="ARBA" id="ARBA00022989"/>
    </source>
</evidence>
<dbReference type="Pfam" id="PF01943">
    <property type="entry name" value="Polysacc_synt"/>
    <property type="match status" value="1"/>
</dbReference>
<dbReference type="InterPro" id="IPR014249">
    <property type="entry name" value="Spore_V_B"/>
</dbReference>
<dbReference type="PIRSF" id="PIRSF038958">
    <property type="entry name" value="PG_synth_SpoVB"/>
    <property type="match status" value="1"/>
</dbReference>
<dbReference type="InterPro" id="IPR050833">
    <property type="entry name" value="Poly_Biosynth_Transport"/>
</dbReference>
<keyword evidence="5 6" id="KW-0472">Membrane</keyword>
<evidence type="ECO:0000313" key="9">
    <source>
        <dbReference type="Proteomes" id="UP000032247"/>
    </source>
</evidence>
<sequence>MAKQTFLKGTLILIAAGMVTRMLGFVNRVVIARFIGEEGVGLYMMAAPTFFLATTLTQFGLPVAISKLVAEASARGDHQKTKNILVMSLTITGVLSLIFTPLFLFFAPVMAETMLTDKRTLYPLLAITPVVPIIAISSVLRGYFQGKQNMNPLAMSQVLEQVVRISLVAVCTTIFLPYGIEYAAAGAMLSSVAGELASLLYLFVCFKYKKTIRIRKHFFQSIKNGKQTFTQLMSVSLPTTGSRFIGNLSWFFEPIVVAQSLAIAGVATVAATKQYGELTGFAMTLLTLPSFITYSLSTALVPAISEGMEQKKLQVVEYRLEQAMRLCLLSGGISVVILFVFADELMRVMYGSSGAAVFIKVMAPFFLLYYFQGPLQAVLQALNLAGAAMMNSLIGALVKTGLIFVLATRPSLGIMGAALAIVTGMVLVTLLHAATVSKVLPISIKIKEYALSFAVIVICGFISSAIKHYISFGASEAVNLAGWIAVSAAIYMILLLVFRLIKKDELRRIPIIGRLIIR</sequence>
<dbReference type="PANTHER" id="PTHR30250">
    <property type="entry name" value="PST FAMILY PREDICTED COLANIC ACID TRANSPORTER"/>
    <property type="match status" value="1"/>
</dbReference>
<name>A0A0D1KWL5_BACIU</name>
<gene>
    <name evidence="8" type="primary">spoVB</name>
    <name evidence="8" type="ORF">P5633_10275</name>
    <name evidence="7" type="ORF">SC09_Contig17orf00214</name>
</gene>
<dbReference type="PANTHER" id="PTHR30250:SF24">
    <property type="entry name" value="STAGE V SPORULATION PROTEIN B"/>
    <property type="match status" value="1"/>
</dbReference>
<dbReference type="Proteomes" id="UP001214898">
    <property type="component" value="Chromosome"/>
</dbReference>
<reference evidence="7 9" key="1">
    <citation type="submission" date="2014-12" db="EMBL/GenBank/DDBJ databases">
        <title>Comparative genome analysis of Bacillus coagulans HM-08, Clostridium butyricum HM-68, Bacillus subtilis HM-66 and Bacillus licheniformis BL-09.</title>
        <authorList>
            <person name="Zhang H."/>
        </authorList>
    </citation>
    <scope>NUCLEOTIDE SEQUENCE [LARGE SCALE GENOMIC DNA]</scope>
    <source>
        <strain evidence="7 9">HM-66</strain>
    </source>
</reference>
<evidence type="ECO:0000256" key="3">
    <source>
        <dbReference type="ARBA" id="ARBA00022692"/>
    </source>
</evidence>
<feature type="transmembrane region" description="Helical" evidence="6">
    <location>
        <begin position="348"/>
        <end position="370"/>
    </location>
</feature>
<dbReference type="InterPro" id="IPR002797">
    <property type="entry name" value="Polysacc_synth"/>
</dbReference>
<feature type="transmembrane region" description="Helical" evidence="6">
    <location>
        <begin position="186"/>
        <end position="206"/>
    </location>
</feature>
<feature type="transmembrane region" description="Helical" evidence="6">
    <location>
        <begin position="323"/>
        <end position="342"/>
    </location>
</feature>
<dbReference type="PATRIC" id="fig|1423.173.peg.186"/>
<evidence type="ECO:0000313" key="7">
    <source>
        <dbReference type="EMBL" id="KIU13065.1"/>
    </source>
</evidence>
<feature type="transmembrane region" description="Helical" evidence="6">
    <location>
        <begin position="41"/>
        <end position="63"/>
    </location>
</feature>
<keyword evidence="3 6" id="KW-0812">Transmembrane</keyword>
<dbReference type="NCBIfam" id="TIGR02900">
    <property type="entry name" value="spore_V_B"/>
    <property type="match status" value="1"/>
</dbReference>
<organism evidence="7 9">
    <name type="scientific">Bacillus subtilis</name>
    <dbReference type="NCBI Taxonomy" id="1423"/>
    <lineage>
        <taxon>Bacteria</taxon>
        <taxon>Bacillati</taxon>
        <taxon>Bacillota</taxon>
        <taxon>Bacilli</taxon>
        <taxon>Bacillales</taxon>
        <taxon>Bacillaceae</taxon>
        <taxon>Bacillus</taxon>
    </lineage>
</organism>
<proteinExistence type="predicted"/>
<keyword evidence="4 6" id="KW-1133">Transmembrane helix</keyword>
<evidence type="ECO:0000256" key="1">
    <source>
        <dbReference type="ARBA" id="ARBA00004651"/>
    </source>
</evidence>
<feature type="transmembrane region" description="Helical" evidence="6">
    <location>
        <begin position="121"/>
        <end position="140"/>
    </location>
</feature>
<reference evidence="8" key="2">
    <citation type="submission" date="2023-03" db="EMBL/GenBank/DDBJ databases">
        <title>Complete genome sequences of 52 Bacillus and Priestia strains isolated from West-African fermentations and 26 reference strains from the DSMZ collection.</title>
        <authorList>
            <person name="Wiedenbein E.S."/>
            <person name="Canoy T.S."/>
            <person name="Hui Y."/>
            <person name="Parkouda C."/>
            <person name="Dawende C."/>
            <person name="Ametefe E."/>
            <person name="Jespersen L."/>
            <person name="Nielsen D.S."/>
        </authorList>
    </citation>
    <scope>NUCLEOTIDE SEQUENCE</scope>
    <source>
        <strain evidence="8">PRO56</strain>
    </source>
</reference>
<evidence type="ECO:0000256" key="6">
    <source>
        <dbReference type="SAM" id="Phobius"/>
    </source>
</evidence>
<dbReference type="Proteomes" id="UP000032247">
    <property type="component" value="Unassembled WGS sequence"/>
</dbReference>
<feature type="transmembrane region" description="Helical" evidence="6">
    <location>
        <begin position="161"/>
        <end position="180"/>
    </location>
</feature>
<dbReference type="STRING" id="483913.AN935_13535"/>
<dbReference type="CDD" id="cd13124">
    <property type="entry name" value="MATE_SpoVB_like"/>
    <property type="match status" value="1"/>
</dbReference>
<feature type="transmembrane region" description="Helical" evidence="6">
    <location>
        <begin position="482"/>
        <end position="501"/>
    </location>
</feature>
<feature type="transmembrane region" description="Helical" evidence="6">
    <location>
        <begin position="278"/>
        <end position="302"/>
    </location>
</feature>
<dbReference type="InterPro" id="IPR024923">
    <property type="entry name" value="PG_synth_SpoVB"/>
</dbReference>
<keyword evidence="2" id="KW-1003">Cell membrane</keyword>
<feature type="transmembrane region" description="Helical" evidence="6">
    <location>
        <begin position="412"/>
        <end position="437"/>
    </location>
</feature>
<feature type="transmembrane region" description="Helical" evidence="6">
    <location>
        <begin position="84"/>
        <end position="109"/>
    </location>
</feature>
<evidence type="ECO:0000256" key="2">
    <source>
        <dbReference type="ARBA" id="ARBA00022475"/>
    </source>
</evidence>
<feature type="transmembrane region" description="Helical" evidence="6">
    <location>
        <begin position="449"/>
        <end position="470"/>
    </location>
</feature>
<dbReference type="EMBL" id="CP120576">
    <property type="protein sequence ID" value="WEY86427.1"/>
    <property type="molecule type" value="Genomic_DNA"/>
</dbReference>
<feature type="transmembrane region" description="Helical" evidence="6">
    <location>
        <begin position="12"/>
        <end position="35"/>
    </location>
</feature>
<evidence type="ECO:0000256" key="5">
    <source>
        <dbReference type="ARBA" id="ARBA00023136"/>
    </source>
</evidence>
<dbReference type="EMBL" id="JXBC01000001">
    <property type="protein sequence ID" value="KIU13065.1"/>
    <property type="molecule type" value="Genomic_DNA"/>
</dbReference>
<feature type="transmembrane region" description="Helical" evidence="6">
    <location>
        <begin position="382"/>
        <end position="406"/>
    </location>
</feature>